<dbReference type="RefSeq" id="WP_011916934.1">
    <property type="nucleotide sequence ID" value="NC_009437.1"/>
</dbReference>
<dbReference type="KEGG" id="csc:Csac_1396"/>
<dbReference type="OrthoDB" id="1716494at2"/>
<organism evidence="2 3">
    <name type="scientific">Caldicellulosiruptor saccharolyticus (strain ATCC 43494 / DSM 8903 / Tp8T 6331)</name>
    <dbReference type="NCBI Taxonomy" id="351627"/>
    <lineage>
        <taxon>Bacteria</taxon>
        <taxon>Bacillati</taxon>
        <taxon>Bacillota</taxon>
        <taxon>Bacillota incertae sedis</taxon>
        <taxon>Caldicellulosiruptorales</taxon>
        <taxon>Caldicellulosiruptoraceae</taxon>
        <taxon>Caldicellulosiruptor</taxon>
    </lineage>
</organism>
<evidence type="ECO:0000313" key="2">
    <source>
        <dbReference type="EMBL" id="ABP66998.1"/>
    </source>
</evidence>
<feature type="region of interest" description="Disordered" evidence="1">
    <location>
        <begin position="184"/>
        <end position="219"/>
    </location>
</feature>
<name>A4XJB3_CALS8</name>
<reference evidence="2 3" key="1">
    <citation type="journal article" date="2008" name="Appl. Environ. Microbiol.">
        <title>Hydrogenomics of the extremely thermophilic bacterium Caldicellulosiruptor saccharolyticus.</title>
        <authorList>
            <person name="van de Werken H.J."/>
            <person name="Verhaart M.R."/>
            <person name="VanFossen A.L."/>
            <person name="Willquist K."/>
            <person name="Lewis D.L."/>
            <person name="Nichols J.D."/>
            <person name="Goorissen H.P."/>
            <person name="Mongodin E.F."/>
            <person name="Nelson K.E."/>
            <person name="van Niel E.W."/>
            <person name="Stams A.J."/>
            <person name="Ward D.E."/>
            <person name="de Vos W.M."/>
            <person name="van der Oost J."/>
            <person name="Kelly R.M."/>
            <person name="Kengen S.W."/>
        </authorList>
    </citation>
    <scope>NUCLEOTIDE SEQUENCE [LARGE SCALE GENOMIC DNA]</scope>
    <source>
        <strain evidence="3">ATCC 43494 / DSM 8903 / Tp8T 6331</strain>
    </source>
</reference>
<protein>
    <submittedName>
        <fullName evidence="2">Uncharacterized protein</fullName>
    </submittedName>
</protein>
<accession>A4XJB3</accession>
<gene>
    <name evidence="2" type="ordered locus">Csac_1396</name>
</gene>
<dbReference type="HOGENOM" id="CLU_1341193_0_0_9"/>
<evidence type="ECO:0000313" key="3">
    <source>
        <dbReference type="Proteomes" id="UP000000256"/>
    </source>
</evidence>
<keyword evidence="3" id="KW-1185">Reference proteome</keyword>
<proteinExistence type="predicted"/>
<dbReference type="AlphaFoldDB" id="A4XJB3"/>
<evidence type="ECO:0000256" key="1">
    <source>
        <dbReference type="SAM" id="MobiDB-lite"/>
    </source>
</evidence>
<dbReference type="Proteomes" id="UP000000256">
    <property type="component" value="Chromosome"/>
</dbReference>
<dbReference type="EMBL" id="CP000679">
    <property type="protein sequence ID" value="ABP66998.1"/>
    <property type="molecule type" value="Genomic_DNA"/>
</dbReference>
<sequence length="219" mass="25892">MDNPLVKEIRYLISETEKYLKETEYWVFKLRQNLFHWQNFLKMFDNDYIKQYGFEVDSSLMIDQFEAEYKDGVLKILIYDVPPVYKVNTQEDTFKWKDLITNAVNSLSEKPRFEKAHIHFEFYVPVSAFLKADTDNRMIKTIINQLVTCRVIPNDTMEHVKITLEGHASKNMFPKTIIKVSSYTPQPDPEIASRKPPNSQEKNNKKGKNKILLPVDNYK</sequence>